<keyword evidence="1" id="KW-0812">Transmembrane</keyword>
<dbReference type="EMBL" id="CAKD01000013">
    <property type="protein sequence ID" value="CCI84874.1"/>
    <property type="molecule type" value="Genomic_DNA"/>
</dbReference>
<protein>
    <submittedName>
        <fullName evidence="2">Uncharacterized protein</fullName>
    </submittedName>
</protein>
<gene>
    <name evidence="2" type="ORF">BN53_01990</name>
</gene>
<keyword evidence="1" id="KW-0472">Membrane</keyword>
<sequence length="50" mass="5611">MEKDDFSKDMLWTKTVGSHSKVDPILWILIAFAACLIIGSKYIPTINKGN</sequence>
<comment type="caution">
    <text evidence="2">The sequence shown here is derived from an EMBL/GenBank/DDBJ whole genome shotgun (WGS) entry which is preliminary data.</text>
</comment>
<dbReference type="PROSITE" id="PS51257">
    <property type="entry name" value="PROKAR_LIPOPROTEIN"/>
    <property type="match status" value="1"/>
</dbReference>
<keyword evidence="3" id="KW-1185">Reference proteome</keyword>
<evidence type="ECO:0000313" key="3">
    <source>
        <dbReference type="Proteomes" id="UP000009311"/>
    </source>
</evidence>
<dbReference type="RefSeq" id="WP_009559427.1">
    <property type="nucleotide sequence ID" value="NZ_AYZN01000002.1"/>
</dbReference>
<reference evidence="2 3" key="1">
    <citation type="submission" date="2012-06" db="EMBL/GenBank/DDBJ databases">
        <title>Draft Genome Sequence of Lactobacillus pasteurii CRBIP 24.76T.</title>
        <authorList>
            <person name="Cousin S."/>
            <person name="Bouchier C."/>
            <person name="Loux V."/>
            <person name="Ma L."/>
            <person name="Creno S."/>
            <person name="Bizet C."/>
            <person name="Clermont D."/>
        </authorList>
    </citation>
    <scope>NUCLEOTIDE SEQUENCE [LARGE SCALE GENOMIC DNA]</scope>
    <source>
        <strain evidence="3">CRBIP 24.76T</strain>
    </source>
</reference>
<dbReference type="AlphaFoldDB" id="I7KKX0"/>
<evidence type="ECO:0000313" key="2">
    <source>
        <dbReference type="EMBL" id="CCI84874.1"/>
    </source>
</evidence>
<name>I7KKX0_9LACO</name>
<dbReference type="Proteomes" id="UP000009311">
    <property type="component" value="Unassembled WGS sequence"/>
</dbReference>
<proteinExistence type="predicted"/>
<feature type="transmembrane region" description="Helical" evidence="1">
    <location>
        <begin position="25"/>
        <end position="43"/>
    </location>
</feature>
<accession>I7KKX0</accession>
<dbReference type="PATRIC" id="fig|1423790.3.peg.966"/>
<organism evidence="2 3">
    <name type="scientific">Lactobacillus pasteurii DSM 23907 = CRBIP 24.76</name>
    <dbReference type="NCBI Taxonomy" id="1423790"/>
    <lineage>
        <taxon>Bacteria</taxon>
        <taxon>Bacillati</taxon>
        <taxon>Bacillota</taxon>
        <taxon>Bacilli</taxon>
        <taxon>Lactobacillales</taxon>
        <taxon>Lactobacillaceae</taxon>
        <taxon>Lactobacillus</taxon>
    </lineage>
</organism>
<dbReference type="STRING" id="1423790.BN53_01990"/>
<keyword evidence="1" id="KW-1133">Transmembrane helix</keyword>
<evidence type="ECO:0000256" key="1">
    <source>
        <dbReference type="SAM" id="Phobius"/>
    </source>
</evidence>